<name>A0A212RRA7_9CHLR</name>
<dbReference type="PROSITE" id="PS51219">
    <property type="entry name" value="DPCK"/>
    <property type="match status" value="1"/>
</dbReference>
<evidence type="ECO:0000256" key="7">
    <source>
        <dbReference type="ARBA" id="ARBA00022993"/>
    </source>
</evidence>
<dbReference type="FunCoup" id="A0A212RRA7">
    <property type="interactions" value="397"/>
</dbReference>
<keyword evidence="3 8" id="KW-0808">Transferase</keyword>
<dbReference type="EMBL" id="FYEK01000075">
    <property type="protein sequence ID" value="SNB75140.1"/>
    <property type="molecule type" value="Genomic_DNA"/>
</dbReference>
<comment type="catalytic activity">
    <reaction evidence="8">
        <text>3'-dephospho-CoA + ATP = ADP + CoA + H(+)</text>
        <dbReference type="Rhea" id="RHEA:18245"/>
        <dbReference type="ChEBI" id="CHEBI:15378"/>
        <dbReference type="ChEBI" id="CHEBI:30616"/>
        <dbReference type="ChEBI" id="CHEBI:57287"/>
        <dbReference type="ChEBI" id="CHEBI:57328"/>
        <dbReference type="ChEBI" id="CHEBI:456216"/>
        <dbReference type="EC" id="2.7.1.24"/>
    </reaction>
</comment>
<dbReference type="Pfam" id="PF01121">
    <property type="entry name" value="CoaE"/>
    <property type="match status" value="1"/>
</dbReference>
<dbReference type="UniPathway" id="UPA00241">
    <property type="reaction ID" value="UER00356"/>
</dbReference>
<dbReference type="OrthoDB" id="9812943at2"/>
<dbReference type="PANTHER" id="PTHR10695">
    <property type="entry name" value="DEPHOSPHO-COA KINASE-RELATED"/>
    <property type="match status" value="1"/>
</dbReference>
<dbReference type="PANTHER" id="PTHR10695:SF46">
    <property type="entry name" value="BIFUNCTIONAL COENZYME A SYNTHASE-RELATED"/>
    <property type="match status" value="1"/>
</dbReference>
<comment type="similarity">
    <text evidence="1 8">Belongs to the CoaE family.</text>
</comment>
<dbReference type="InterPro" id="IPR001977">
    <property type="entry name" value="Depp_CoAkinase"/>
</dbReference>
<dbReference type="HAMAP" id="MF_00376">
    <property type="entry name" value="Dephospho_CoA_kinase"/>
    <property type="match status" value="1"/>
</dbReference>
<dbReference type="RefSeq" id="WP_088572383.1">
    <property type="nucleotide sequence ID" value="NZ_FYEK01000075.1"/>
</dbReference>
<evidence type="ECO:0000256" key="8">
    <source>
        <dbReference type="HAMAP-Rule" id="MF_00376"/>
    </source>
</evidence>
<feature type="binding site" evidence="8">
    <location>
        <begin position="15"/>
        <end position="20"/>
    </location>
    <ligand>
        <name>ATP</name>
        <dbReference type="ChEBI" id="CHEBI:30616"/>
    </ligand>
</feature>
<accession>A0A212RRA7</accession>
<evidence type="ECO:0000313" key="10">
    <source>
        <dbReference type="EMBL" id="SNB75140.1"/>
    </source>
</evidence>
<dbReference type="GO" id="GO:0015937">
    <property type="term" value="P:coenzyme A biosynthetic process"/>
    <property type="evidence" value="ECO:0007669"/>
    <property type="project" value="UniProtKB-UniRule"/>
</dbReference>
<proteinExistence type="inferred from homology"/>
<sequence>MGKRPLWIGLTGNIACGKSTVARMLAEMGAYVIDADAIAHEVIRKGTPAYEAILRRFGPGILRADGEIDRRRLGEIVFRDPAALRDLEAIVHPAVLAEIQQRILACPDAPAIVIEAIKLIESGFARACDSLWVVTCPEPEQVRRLMEDRGLTEEEARMRIRAQPPQEEKVRQADVVIDNSGDLEATRRQVEAAWRRWVQERSSAPEEAS</sequence>
<keyword evidence="7 8" id="KW-0173">Coenzyme A biosynthesis</keyword>
<reference evidence="11" key="1">
    <citation type="submission" date="2017-06" db="EMBL/GenBank/DDBJ databases">
        <authorList>
            <person name="Varghese N."/>
            <person name="Submissions S."/>
        </authorList>
    </citation>
    <scope>NUCLEOTIDE SEQUENCE [LARGE SCALE GENOMIC DNA]</scope>
    <source>
        <strain evidence="11">JAD2</strain>
    </source>
</reference>
<organism evidence="10 11">
    <name type="scientific">Thermoflexus hugenholtzii JAD2</name>
    <dbReference type="NCBI Taxonomy" id="877466"/>
    <lineage>
        <taxon>Bacteria</taxon>
        <taxon>Bacillati</taxon>
        <taxon>Chloroflexota</taxon>
        <taxon>Thermoflexia</taxon>
        <taxon>Thermoflexales</taxon>
        <taxon>Thermoflexaceae</taxon>
        <taxon>Thermoflexus</taxon>
    </lineage>
</organism>
<dbReference type="CDD" id="cd02022">
    <property type="entry name" value="DPCK"/>
    <property type="match status" value="1"/>
</dbReference>
<keyword evidence="6 8" id="KW-0067">ATP-binding</keyword>
<dbReference type="InterPro" id="IPR027417">
    <property type="entry name" value="P-loop_NTPase"/>
</dbReference>
<dbReference type="SUPFAM" id="SSF52540">
    <property type="entry name" value="P-loop containing nucleoside triphosphate hydrolases"/>
    <property type="match status" value="1"/>
</dbReference>
<dbReference type="GO" id="GO:0005737">
    <property type="term" value="C:cytoplasm"/>
    <property type="evidence" value="ECO:0007669"/>
    <property type="project" value="UniProtKB-SubCell"/>
</dbReference>
<dbReference type="InParanoid" id="A0A212RRA7"/>
<evidence type="ECO:0000256" key="6">
    <source>
        <dbReference type="ARBA" id="ARBA00022840"/>
    </source>
</evidence>
<keyword evidence="2 8" id="KW-0963">Cytoplasm</keyword>
<keyword evidence="4 8" id="KW-0547">Nucleotide-binding</keyword>
<dbReference type="GO" id="GO:0005524">
    <property type="term" value="F:ATP binding"/>
    <property type="evidence" value="ECO:0007669"/>
    <property type="project" value="UniProtKB-UniRule"/>
</dbReference>
<dbReference type="Gene3D" id="3.40.50.300">
    <property type="entry name" value="P-loop containing nucleotide triphosphate hydrolases"/>
    <property type="match status" value="1"/>
</dbReference>
<evidence type="ECO:0000256" key="4">
    <source>
        <dbReference type="ARBA" id="ARBA00022741"/>
    </source>
</evidence>
<gene>
    <name evidence="8" type="primary">coaE</name>
    <name evidence="10" type="ORF">SAMN02746019_00018630</name>
</gene>
<protein>
    <recommendedName>
        <fullName evidence="8 9">Dephospho-CoA kinase</fullName>
        <ecNumber evidence="8 9">2.7.1.24</ecNumber>
    </recommendedName>
    <alternativeName>
        <fullName evidence="8">Dephosphocoenzyme A kinase</fullName>
    </alternativeName>
</protein>
<dbReference type="GO" id="GO:0004140">
    <property type="term" value="F:dephospho-CoA kinase activity"/>
    <property type="evidence" value="ECO:0007669"/>
    <property type="project" value="UniProtKB-UniRule"/>
</dbReference>
<keyword evidence="5 8" id="KW-0418">Kinase</keyword>
<dbReference type="FunFam" id="3.40.50.300:FF:000991">
    <property type="entry name" value="Dephospho-CoA kinase"/>
    <property type="match status" value="1"/>
</dbReference>
<dbReference type="Proteomes" id="UP000197025">
    <property type="component" value="Unassembled WGS sequence"/>
</dbReference>
<comment type="subcellular location">
    <subcellularLocation>
        <location evidence="8">Cytoplasm</location>
    </subcellularLocation>
</comment>
<evidence type="ECO:0000256" key="1">
    <source>
        <dbReference type="ARBA" id="ARBA00009018"/>
    </source>
</evidence>
<evidence type="ECO:0000256" key="3">
    <source>
        <dbReference type="ARBA" id="ARBA00022679"/>
    </source>
</evidence>
<dbReference type="EC" id="2.7.1.24" evidence="8 9"/>
<evidence type="ECO:0000256" key="9">
    <source>
        <dbReference type="NCBIfam" id="TIGR00152"/>
    </source>
</evidence>
<comment type="function">
    <text evidence="8">Catalyzes the phosphorylation of the 3'-hydroxyl group of dephosphocoenzyme A to form coenzyme A.</text>
</comment>
<evidence type="ECO:0000313" key="11">
    <source>
        <dbReference type="Proteomes" id="UP000197025"/>
    </source>
</evidence>
<comment type="pathway">
    <text evidence="8">Cofactor biosynthesis; coenzyme A biosynthesis; CoA from (R)-pantothenate: step 5/5.</text>
</comment>
<evidence type="ECO:0000256" key="5">
    <source>
        <dbReference type="ARBA" id="ARBA00022777"/>
    </source>
</evidence>
<evidence type="ECO:0000256" key="2">
    <source>
        <dbReference type="ARBA" id="ARBA00022490"/>
    </source>
</evidence>
<dbReference type="AlphaFoldDB" id="A0A212RRA7"/>
<keyword evidence="11" id="KW-1185">Reference proteome</keyword>
<dbReference type="NCBIfam" id="TIGR00152">
    <property type="entry name" value="dephospho-CoA kinase"/>
    <property type="match status" value="1"/>
</dbReference>